<reference evidence="2" key="2">
    <citation type="journal article" date="2022" name="Microbiol. Resour. Announc.">
        <title>Whole-Genome Sequence of Entomortierella parvispora E1425, a Mucoromycotan Fungus Associated with Burkholderiaceae-Related Endosymbiotic Bacteria.</title>
        <authorList>
            <person name="Herlambang A."/>
            <person name="Guo Y."/>
            <person name="Takashima Y."/>
            <person name="Narisawa K."/>
            <person name="Ohta H."/>
            <person name="Nishizawa T."/>
        </authorList>
    </citation>
    <scope>NUCLEOTIDE SEQUENCE</scope>
    <source>
        <strain evidence="2">E1425</strain>
    </source>
</reference>
<name>A0A9P3H7P4_9FUNG</name>
<comment type="caution">
    <text evidence="2">The sequence shown here is derived from an EMBL/GenBank/DDBJ whole genome shotgun (WGS) entry which is preliminary data.</text>
</comment>
<evidence type="ECO:0000256" key="1">
    <source>
        <dbReference type="SAM" id="MobiDB-lite"/>
    </source>
</evidence>
<dbReference type="EMBL" id="BQFW01000005">
    <property type="protein sequence ID" value="GJJ71562.1"/>
    <property type="molecule type" value="Genomic_DNA"/>
</dbReference>
<feature type="compositionally biased region" description="Basic residues" evidence="1">
    <location>
        <begin position="211"/>
        <end position="223"/>
    </location>
</feature>
<evidence type="ECO:0000313" key="3">
    <source>
        <dbReference type="Proteomes" id="UP000827284"/>
    </source>
</evidence>
<dbReference type="AlphaFoldDB" id="A0A9P3H7P4"/>
<proteinExistence type="predicted"/>
<keyword evidence="3" id="KW-1185">Reference proteome</keyword>
<dbReference type="Proteomes" id="UP000827284">
    <property type="component" value="Unassembled WGS sequence"/>
</dbReference>
<evidence type="ECO:0000313" key="2">
    <source>
        <dbReference type="EMBL" id="GJJ71562.1"/>
    </source>
</evidence>
<sequence>MKNSSTHLQDYRDLFNFFRDPPNAADLVEGKRGVFLWQGDNVGKVNPKHSSPRFRLLRPKCNGQNQAYILVAVVFLVRRFRELLDNLPGKDKKELFRPSRDGYLFRDWAHDLGHQEPVFQGVTGQAYWSMYDLLLKKYADYQYISRNIGREYAFEPTILFNWVKELSELSATYFRRAFPTYKRSGEMYRAGGNEQQEDRAEDEEKNAQSRSRSRSLSRSRSRSRSRSVEYGAISTTLADRSAKRIKLDLVSQQSGSSRPALAGLGSETDRSQLRLDSLSPYIGEQLTAMSDAIYDLSQKVIQLSQLLHTEVQMRPPLRHVPMTPVRLQPCEKS</sequence>
<accession>A0A9P3H7P4</accession>
<reference evidence="2" key="1">
    <citation type="submission" date="2021-11" db="EMBL/GenBank/DDBJ databases">
        <authorList>
            <person name="Herlambang A."/>
            <person name="Guo Y."/>
            <person name="Takashima Y."/>
            <person name="Nishizawa T."/>
        </authorList>
    </citation>
    <scope>NUCLEOTIDE SEQUENCE</scope>
    <source>
        <strain evidence="2">E1425</strain>
    </source>
</reference>
<gene>
    <name evidence="2" type="ORF">EMPS_03912</name>
</gene>
<feature type="region of interest" description="Disordered" evidence="1">
    <location>
        <begin position="190"/>
        <end position="223"/>
    </location>
</feature>
<protein>
    <submittedName>
        <fullName evidence="2">Uncharacterized protein</fullName>
    </submittedName>
</protein>
<organism evidence="2 3">
    <name type="scientific">Entomortierella parvispora</name>
    <dbReference type="NCBI Taxonomy" id="205924"/>
    <lineage>
        <taxon>Eukaryota</taxon>
        <taxon>Fungi</taxon>
        <taxon>Fungi incertae sedis</taxon>
        <taxon>Mucoromycota</taxon>
        <taxon>Mortierellomycotina</taxon>
        <taxon>Mortierellomycetes</taxon>
        <taxon>Mortierellales</taxon>
        <taxon>Mortierellaceae</taxon>
        <taxon>Entomortierella</taxon>
    </lineage>
</organism>